<dbReference type="InterPro" id="IPR017972">
    <property type="entry name" value="Cyt_P450_CS"/>
</dbReference>
<gene>
    <name evidence="2" type="ORF">JJB11_09580</name>
</gene>
<dbReference type="Proteomes" id="UP000630528">
    <property type="component" value="Unassembled WGS sequence"/>
</dbReference>
<keyword evidence="3" id="KW-1185">Reference proteome</keyword>
<comment type="similarity">
    <text evidence="1">Belongs to the cytochrome P450 family.</text>
</comment>
<dbReference type="GO" id="GO:0008395">
    <property type="term" value="F:steroid hydroxylase activity"/>
    <property type="evidence" value="ECO:0007669"/>
    <property type="project" value="TreeGrafter"/>
</dbReference>
<dbReference type="CDD" id="cd11036">
    <property type="entry name" value="AknT-like"/>
    <property type="match status" value="1"/>
</dbReference>
<dbReference type="EMBL" id="JAEPWM010000003">
    <property type="protein sequence ID" value="MBK6006340.1"/>
    <property type="molecule type" value="Genomic_DNA"/>
</dbReference>
<evidence type="ECO:0008006" key="4">
    <source>
        <dbReference type="Google" id="ProtNLM"/>
    </source>
</evidence>
<name>A0A934TSX1_9BURK</name>
<organism evidence="2 3">
    <name type="scientific">Ramlibacter ginsenosidimutans</name>
    <dbReference type="NCBI Taxonomy" id="502333"/>
    <lineage>
        <taxon>Bacteria</taxon>
        <taxon>Pseudomonadati</taxon>
        <taxon>Pseudomonadota</taxon>
        <taxon>Betaproteobacteria</taxon>
        <taxon>Burkholderiales</taxon>
        <taxon>Comamonadaceae</taxon>
        <taxon>Ramlibacter</taxon>
    </lineage>
</organism>
<reference evidence="2" key="2">
    <citation type="submission" date="2021-01" db="EMBL/GenBank/DDBJ databases">
        <authorList>
            <person name="Kang M."/>
        </authorList>
    </citation>
    <scope>NUCLEOTIDE SEQUENCE</scope>
    <source>
        <strain evidence="2">KACC 17527</strain>
    </source>
</reference>
<dbReference type="GO" id="GO:0036199">
    <property type="term" value="F:cholest-4-en-3-one 26-monooxygenase activity"/>
    <property type="evidence" value="ECO:0007669"/>
    <property type="project" value="TreeGrafter"/>
</dbReference>
<dbReference type="PANTHER" id="PTHR46696">
    <property type="entry name" value="P450, PUTATIVE (EUROFUNG)-RELATED"/>
    <property type="match status" value="1"/>
</dbReference>
<proteinExistence type="inferred from homology"/>
<dbReference type="PROSITE" id="PS00086">
    <property type="entry name" value="CYTOCHROME_P450"/>
    <property type="match status" value="1"/>
</dbReference>
<dbReference type="SUPFAM" id="SSF48264">
    <property type="entry name" value="Cytochrome P450"/>
    <property type="match status" value="1"/>
</dbReference>
<dbReference type="GO" id="GO:0005506">
    <property type="term" value="F:iron ion binding"/>
    <property type="evidence" value="ECO:0007669"/>
    <property type="project" value="InterPro"/>
</dbReference>
<accession>A0A934TSX1</accession>
<evidence type="ECO:0000313" key="2">
    <source>
        <dbReference type="EMBL" id="MBK6006340.1"/>
    </source>
</evidence>
<sequence>MEEAPLHVLAAPSHPDPYAWYARLRVSRPLFFDEPMKLWVVSGPYLVQQALNDVRLRVRPLEEPVPRALQGRPAGEVFALLVRMNDGDFHARHRPQVEAAASSWSAAAVAQAAEAATRDLAGRCDPNALLSAIPVQAMARLLGVPHAQRNATVDWVHAFVQGIAAGASAEALDRADVAAVALMEQGEREGLSRVDAANRIALMQQALDATAGLLGNAVRAVLVSGTDEDAGEIAARTAHQDPAVHNTRRFAATQIELGGERISAGDALVLVLVPACPFGAGPHACPGERIALQIASSALRTLQSLEPLSQIFGAVRGYRPLPNARIPVFGEPHLEQAPR</sequence>
<evidence type="ECO:0000256" key="1">
    <source>
        <dbReference type="ARBA" id="ARBA00010617"/>
    </source>
</evidence>
<dbReference type="GO" id="GO:0006707">
    <property type="term" value="P:cholesterol catabolic process"/>
    <property type="evidence" value="ECO:0007669"/>
    <property type="project" value="TreeGrafter"/>
</dbReference>
<dbReference type="PANTHER" id="PTHR46696:SF4">
    <property type="entry name" value="BIOTIN BIOSYNTHESIS CYTOCHROME P450"/>
    <property type="match status" value="1"/>
</dbReference>
<reference evidence="2" key="1">
    <citation type="journal article" date="2012" name="J. Microbiol. Biotechnol.">
        <title>Ramlibacter ginsenosidimutans sp. nov., with ginsenoside-converting activity.</title>
        <authorList>
            <person name="Wang L."/>
            <person name="An D.S."/>
            <person name="Kim S.G."/>
            <person name="Jin F.X."/>
            <person name="Kim S.C."/>
            <person name="Lee S.T."/>
            <person name="Im W.T."/>
        </authorList>
    </citation>
    <scope>NUCLEOTIDE SEQUENCE</scope>
    <source>
        <strain evidence="2">KACC 17527</strain>
    </source>
</reference>
<comment type="caution">
    <text evidence="2">The sequence shown here is derived from an EMBL/GenBank/DDBJ whole genome shotgun (WGS) entry which is preliminary data.</text>
</comment>
<dbReference type="RefSeq" id="WP_201169285.1">
    <property type="nucleotide sequence ID" value="NZ_JAEPWM010000003.1"/>
</dbReference>
<dbReference type="GO" id="GO:0020037">
    <property type="term" value="F:heme binding"/>
    <property type="evidence" value="ECO:0007669"/>
    <property type="project" value="InterPro"/>
</dbReference>
<dbReference type="InterPro" id="IPR036396">
    <property type="entry name" value="Cyt_P450_sf"/>
</dbReference>
<dbReference type="Gene3D" id="1.10.630.10">
    <property type="entry name" value="Cytochrome P450"/>
    <property type="match status" value="2"/>
</dbReference>
<evidence type="ECO:0000313" key="3">
    <source>
        <dbReference type="Proteomes" id="UP000630528"/>
    </source>
</evidence>
<dbReference type="AlphaFoldDB" id="A0A934TSX1"/>
<protein>
    <recommendedName>
        <fullName evidence="4">Cytochrome P450</fullName>
    </recommendedName>
</protein>